<dbReference type="PANTHER" id="PTHR33048:SF163">
    <property type="entry name" value="INTEGRAL MEMBRANE PROTEIN (AFU_ORTHOLOGUE AFUA_8G05510)"/>
    <property type="match status" value="1"/>
</dbReference>
<comment type="caution">
    <text evidence="9">The sequence shown here is derived from an EMBL/GenBank/DDBJ whole genome shotgun (WGS) entry which is preliminary data.</text>
</comment>
<dbReference type="EMBL" id="JARVKF010000013">
    <property type="protein sequence ID" value="KAK9425726.1"/>
    <property type="molecule type" value="Genomic_DNA"/>
</dbReference>
<dbReference type="InterPro" id="IPR049326">
    <property type="entry name" value="Rhodopsin_dom_fungi"/>
</dbReference>
<protein>
    <submittedName>
        <fullName evidence="9">Integral membrane protein</fullName>
    </submittedName>
</protein>
<evidence type="ECO:0000256" key="4">
    <source>
        <dbReference type="ARBA" id="ARBA00023136"/>
    </source>
</evidence>
<feature type="transmembrane region" description="Helical" evidence="7">
    <location>
        <begin position="55"/>
        <end position="72"/>
    </location>
</feature>
<keyword evidence="3 7" id="KW-1133">Transmembrane helix</keyword>
<comment type="subcellular location">
    <subcellularLocation>
        <location evidence="1">Membrane</location>
        <topology evidence="1">Multi-pass membrane protein</topology>
    </subcellularLocation>
</comment>
<dbReference type="Proteomes" id="UP001408356">
    <property type="component" value="Unassembled WGS sequence"/>
</dbReference>
<evidence type="ECO:0000256" key="6">
    <source>
        <dbReference type="SAM" id="MobiDB-lite"/>
    </source>
</evidence>
<evidence type="ECO:0000313" key="10">
    <source>
        <dbReference type="Proteomes" id="UP001408356"/>
    </source>
</evidence>
<feature type="transmembrane region" description="Helical" evidence="7">
    <location>
        <begin position="175"/>
        <end position="202"/>
    </location>
</feature>
<keyword evidence="4 7" id="KW-0472">Membrane</keyword>
<evidence type="ECO:0000256" key="1">
    <source>
        <dbReference type="ARBA" id="ARBA00004141"/>
    </source>
</evidence>
<gene>
    <name evidence="9" type="ORF">SUNI508_03087</name>
</gene>
<organism evidence="9 10">
    <name type="scientific">Seiridium unicorne</name>
    <dbReference type="NCBI Taxonomy" id="138068"/>
    <lineage>
        <taxon>Eukaryota</taxon>
        <taxon>Fungi</taxon>
        <taxon>Dikarya</taxon>
        <taxon>Ascomycota</taxon>
        <taxon>Pezizomycotina</taxon>
        <taxon>Sordariomycetes</taxon>
        <taxon>Xylariomycetidae</taxon>
        <taxon>Amphisphaeriales</taxon>
        <taxon>Sporocadaceae</taxon>
        <taxon>Seiridium</taxon>
    </lineage>
</organism>
<evidence type="ECO:0000256" key="7">
    <source>
        <dbReference type="SAM" id="Phobius"/>
    </source>
</evidence>
<feature type="transmembrane region" description="Helical" evidence="7">
    <location>
        <begin position="92"/>
        <end position="117"/>
    </location>
</feature>
<name>A0ABR2VGU3_9PEZI</name>
<dbReference type="PANTHER" id="PTHR33048">
    <property type="entry name" value="PTH11-LIKE INTEGRAL MEMBRANE PROTEIN (AFU_ORTHOLOGUE AFUA_5G11245)"/>
    <property type="match status" value="1"/>
</dbReference>
<evidence type="ECO:0000256" key="2">
    <source>
        <dbReference type="ARBA" id="ARBA00022692"/>
    </source>
</evidence>
<feature type="region of interest" description="Disordered" evidence="6">
    <location>
        <begin position="212"/>
        <end position="254"/>
    </location>
</feature>
<evidence type="ECO:0000259" key="8">
    <source>
        <dbReference type="Pfam" id="PF20684"/>
    </source>
</evidence>
<evidence type="ECO:0000256" key="3">
    <source>
        <dbReference type="ARBA" id="ARBA00022989"/>
    </source>
</evidence>
<comment type="similarity">
    <text evidence="5">Belongs to the SAT4 family.</text>
</comment>
<proteinExistence type="inferred from homology"/>
<feature type="compositionally biased region" description="Polar residues" evidence="6">
    <location>
        <begin position="212"/>
        <end position="234"/>
    </location>
</feature>
<feature type="transmembrane region" description="Helical" evidence="7">
    <location>
        <begin position="137"/>
        <end position="155"/>
    </location>
</feature>
<keyword evidence="2 7" id="KW-0812">Transmembrane</keyword>
<dbReference type="Pfam" id="PF20684">
    <property type="entry name" value="Fung_rhodopsin"/>
    <property type="match status" value="1"/>
</dbReference>
<evidence type="ECO:0000256" key="5">
    <source>
        <dbReference type="ARBA" id="ARBA00038359"/>
    </source>
</evidence>
<feature type="transmembrane region" description="Helical" evidence="7">
    <location>
        <begin position="16"/>
        <end position="34"/>
    </location>
</feature>
<sequence>MGIWDRENYGTIAETTFWFMFSFITVIISLRIYCRLRYSTGGLIRGLGVDDIITILCWAIFLATCIIVSVGASRGMGKHVDALLAQRQLTEALKWGVITSSVSLWVFSLPKCALVALLQRILNYGTKTTTLFWGDRVTISILLSLNALACVVSVYKLVMYDDILSMTAQDPSFAIAYLNILGVSEGFILLICASLSTLGPLLRGTRVRSKLSKSAGSGPSQLQQPTMDSHSSSGEDLWRGNRHPNPDAGSIRQYSPRVGLDEIPLVVSPQHTMGLPESAV</sequence>
<accession>A0ABR2VGU3</accession>
<reference evidence="9 10" key="1">
    <citation type="journal article" date="2024" name="J. Plant Pathol.">
        <title>Sequence and assembly of the genome of Seiridium unicorne, isolate CBS 538.82, causal agent of cypress canker disease.</title>
        <authorList>
            <person name="Scali E."/>
            <person name="Rocca G.D."/>
            <person name="Danti R."/>
            <person name="Garbelotto M."/>
            <person name="Barberini S."/>
            <person name="Baroncelli R."/>
            <person name="Emiliani G."/>
        </authorList>
    </citation>
    <scope>NUCLEOTIDE SEQUENCE [LARGE SCALE GENOMIC DNA]</scope>
    <source>
        <strain evidence="9 10">BM-138-508</strain>
    </source>
</reference>
<keyword evidence="10" id="KW-1185">Reference proteome</keyword>
<feature type="domain" description="Rhodopsin" evidence="8">
    <location>
        <begin position="36"/>
        <end position="131"/>
    </location>
</feature>
<dbReference type="InterPro" id="IPR052337">
    <property type="entry name" value="SAT4-like"/>
</dbReference>
<evidence type="ECO:0000313" key="9">
    <source>
        <dbReference type="EMBL" id="KAK9425726.1"/>
    </source>
</evidence>